<dbReference type="EMBL" id="CP007790">
    <property type="protein sequence ID" value="AJK69746.1"/>
    <property type="molecule type" value="Genomic_DNA"/>
</dbReference>
<evidence type="ECO:0000313" key="2">
    <source>
        <dbReference type="EMBL" id="AJK69746.1"/>
    </source>
</evidence>
<accession>A0A0B6TYF7</accession>
<organism evidence="2 3">
    <name type="scientific">Corynebacterium marinum DSM 44953</name>
    <dbReference type="NCBI Taxonomy" id="1224162"/>
    <lineage>
        <taxon>Bacteria</taxon>
        <taxon>Bacillati</taxon>
        <taxon>Actinomycetota</taxon>
        <taxon>Actinomycetes</taxon>
        <taxon>Mycobacteriales</taxon>
        <taxon>Corynebacteriaceae</taxon>
        <taxon>Corynebacterium</taxon>
    </lineage>
</organism>
<reference evidence="2 3" key="1">
    <citation type="submission" date="2014-05" db="EMBL/GenBank/DDBJ databases">
        <title>Complete genome sequence of Corynebacterium marinum DSM 44953.</title>
        <authorList>
            <person name="Schaffert L."/>
            <person name="Albersmeier A."/>
            <person name="Kalinowski J."/>
            <person name="Ruckert C."/>
        </authorList>
    </citation>
    <scope>NUCLEOTIDE SEQUENCE [LARGE SCALE GENOMIC DNA]</scope>
    <source>
        <strain evidence="2 3">DSM 44953</strain>
    </source>
</reference>
<dbReference type="Proteomes" id="UP000031928">
    <property type="component" value="Chromosome"/>
</dbReference>
<feature type="region of interest" description="Disordered" evidence="1">
    <location>
        <begin position="53"/>
        <end position="76"/>
    </location>
</feature>
<dbReference type="AlphaFoldDB" id="A0A0B6TYF7"/>
<evidence type="ECO:0000313" key="3">
    <source>
        <dbReference type="Proteomes" id="UP000031928"/>
    </source>
</evidence>
<proteinExistence type="predicted"/>
<dbReference type="KEGG" id="cmq:B840_10870"/>
<name>A0A0B6TYF7_9CORY</name>
<gene>
    <name evidence="2" type="ORF">B840_10870</name>
</gene>
<dbReference type="HOGENOM" id="CLU_2355006_0_0_11"/>
<keyword evidence="3" id="KW-1185">Reference proteome</keyword>
<protein>
    <submittedName>
        <fullName evidence="2">Uncharacterized protein</fullName>
    </submittedName>
</protein>
<evidence type="ECO:0000256" key="1">
    <source>
        <dbReference type="SAM" id="MobiDB-lite"/>
    </source>
</evidence>
<sequence>MGTAIPMGSPPAAMPTVIEVVVVEDWVSTVARTPIMRPMKGFSANWNNCSARPPEAVRKPEPMAPTAVMSTPTARTTTVQSTAVFVAPLSRRKPSG</sequence>